<dbReference type="Pfam" id="PF05935">
    <property type="entry name" value="Arylsulfotrans"/>
    <property type="match status" value="1"/>
</dbReference>
<organism evidence="3 4">
    <name type="scientific">Haloarcula rubra</name>
    <dbReference type="NCBI Taxonomy" id="2487747"/>
    <lineage>
        <taxon>Archaea</taxon>
        <taxon>Methanobacteriati</taxon>
        <taxon>Methanobacteriota</taxon>
        <taxon>Stenosarchaea group</taxon>
        <taxon>Halobacteria</taxon>
        <taxon>Halobacteriales</taxon>
        <taxon>Haloarculaceae</taxon>
        <taxon>Haloarcula</taxon>
    </lineage>
</organism>
<dbReference type="AlphaFoldDB" id="A0AAW4PVE2"/>
<keyword evidence="2" id="KW-1133">Transmembrane helix</keyword>
<feature type="transmembrane region" description="Helical" evidence="2">
    <location>
        <begin position="436"/>
        <end position="456"/>
    </location>
</feature>
<feature type="transmembrane region" description="Helical" evidence="2">
    <location>
        <begin position="19"/>
        <end position="38"/>
    </location>
</feature>
<dbReference type="InterPro" id="IPR010262">
    <property type="entry name" value="Arylsulfotransferase_bact"/>
</dbReference>
<reference evidence="3 4" key="1">
    <citation type="submission" date="2021-06" db="EMBL/GenBank/DDBJ databases">
        <title>Halomicroarcula sp. a new haloarchaeum isolated from saline soil.</title>
        <authorList>
            <person name="Duran-Viseras A."/>
            <person name="Sanchez-Porro C."/>
            <person name="Ventosa A."/>
        </authorList>
    </citation>
    <scope>NUCLEOTIDE SEQUENCE [LARGE SCALE GENOMIC DNA]</scope>
    <source>
        <strain evidence="3 4">F13</strain>
    </source>
</reference>
<dbReference type="Proteomes" id="UP001430377">
    <property type="component" value="Unassembled WGS sequence"/>
</dbReference>
<sequence length="473" mass="51516">MACPHHTHVVNGLKSGLRLLFVCLVVASAATVATGYTASDQTATATRFAEGNDVAEHRDGVTVITTDSNSWLGRGKEGPRAKAEIIAVGPDGAVQYYNDSHTRYWDVDPVAGTEMTVEYVAADHLTPEQCGGETVCTRNVVERVNLSTGETERVFSRVTEGKHSTRWHDADRIDEDHVVVADIAKDRVFVVNTTTGLTTWAWSAQSEFETDESGGPYPEDWTHINDVEVLSDGRIMVSIRNHDQVVFLDRETGMLENQTLGSDGDHETLYEQHNPDYIPESEGGPAAIVADSENGRVVEYQRTDGEWERSWTWRDGRLQWPRDADRLPNGHTLVTDSNGNRVVEVDENGEVVWSMDVAFPYEAERLNTGDESSGGPSAQRAGLQSETADGDEAGATATDTAGVFGAVFGVIEGLLGSTVVNAVMYVLPVWAGGPEVAAVVVAVGALVAWAGVELYWSSWRPSVDHRITIEQRD</sequence>
<comment type="caution">
    <text evidence="3">The sequence shown here is derived from an EMBL/GenBank/DDBJ whole genome shotgun (WGS) entry which is preliminary data.</text>
</comment>
<keyword evidence="2" id="KW-0472">Membrane</keyword>
<protein>
    <submittedName>
        <fullName evidence="3">Arylsulfotransferase family protein</fullName>
    </submittedName>
</protein>
<gene>
    <name evidence="3" type="ORF">EGH21_14960</name>
</gene>
<accession>A0AAW4PVE2</accession>
<evidence type="ECO:0000313" key="4">
    <source>
        <dbReference type="Proteomes" id="UP001430377"/>
    </source>
</evidence>
<dbReference type="InterPro" id="IPR011042">
    <property type="entry name" value="6-blade_b-propeller_TolB-like"/>
</dbReference>
<feature type="transmembrane region" description="Helical" evidence="2">
    <location>
        <begin position="403"/>
        <end position="430"/>
    </location>
</feature>
<name>A0AAW4PVE2_9EURY</name>
<keyword evidence="4" id="KW-1185">Reference proteome</keyword>
<dbReference type="EMBL" id="RKLR01000006">
    <property type="protein sequence ID" value="MBX0324328.1"/>
    <property type="molecule type" value="Genomic_DNA"/>
</dbReference>
<keyword evidence="2" id="KW-0812">Transmembrane</keyword>
<dbReference type="Gene3D" id="2.120.10.30">
    <property type="entry name" value="TolB, C-terminal domain"/>
    <property type="match status" value="1"/>
</dbReference>
<evidence type="ECO:0000313" key="3">
    <source>
        <dbReference type="EMBL" id="MBX0324328.1"/>
    </source>
</evidence>
<feature type="region of interest" description="Disordered" evidence="1">
    <location>
        <begin position="366"/>
        <end position="394"/>
    </location>
</feature>
<evidence type="ECO:0000256" key="1">
    <source>
        <dbReference type="SAM" id="MobiDB-lite"/>
    </source>
</evidence>
<dbReference type="GO" id="GO:0004062">
    <property type="term" value="F:aryl sulfotransferase activity"/>
    <property type="evidence" value="ECO:0007669"/>
    <property type="project" value="InterPro"/>
</dbReference>
<dbReference type="SUPFAM" id="SSF101898">
    <property type="entry name" value="NHL repeat"/>
    <property type="match status" value="1"/>
</dbReference>
<proteinExistence type="predicted"/>
<evidence type="ECO:0000256" key="2">
    <source>
        <dbReference type="SAM" id="Phobius"/>
    </source>
</evidence>